<keyword evidence="1 4" id="KW-0378">Hydrolase</keyword>
<gene>
    <name evidence="6" type="ORF">Kalk_07235</name>
</gene>
<dbReference type="SUPFAM" id="SSF52151">
    <property type="entry name" value="FabD/lysophospholipase-like"/>
    <property type="match status" value="1"/>
</dbReference>
<sequence>MPKIINSSTHLHSALVLSGGGARAAYQVGVLKAIADIMPESPRNPFGIISGTSAGAINAVALASHADNFRNAVYNIESVWKSFRPHQVYRSDPVGVFSNALRWLSSLVFASRNRSSLLDNDPLAALLARMIRFDNIQDAIDNGYLRAISVTASGYSSGHSVAFFQGSPDISAWKRFQRVGMRTHLKLEHLMASSAIPVVFPAVRINREYFGDGAVRQLAPLSPALHLGARKVLVVGVSGNRSAPQVQRPEDDYPSLAQISGHLMNSIFLDSLEYDIERMERINGMLDVIPEKVRGKTKGAMHPIDSLIISPSQCLDRIASKYLHVLPVSIRMFLHGIGATRSSGSSILSYLLFERRFCQELIALGYHDGIAKAAEIEAFMASD</sequence>
<dbReference type="InterPro" id="IPR016035">
    <property type="entry name" value="Acyl_Trfase/lysoPLipase"/>
</dbReference>
<evidence type="ECO:0000313" key="6">
    <source>
        <dbReference type="EMBL" id="AUM12215.1"/>
    </source>
</evidence>
<dbReference type="AlphaFoldDB" id="A0A2K9LL59"/>
<keyword evidence="7" id="KW-1185">Reference proteome</keyword>
<dbReference type="CDD" id="cd07209">
    <property type="entry name" value="Pat_hypo_Ecoli_Z1214_like"/>
    <property type="match status" value="1"/>
</dbReference>
<protein>
    <submittedName>
        <fullName evidence="6">Patatin</fullName>
    </submittedName>
</protein>
<keyword evidence="2 4" id="KW-0442">Lipid degradation</keyword>
<dbReference type="InterPro" id="IPR050301">
    <property type="entry name" value="NTE"/>
</dbReference>
<proteinExistence type="predicted"/>
<feature type="active site" description="Nucleophile" evidence="4">
    <location>
        <position position="53"/>
    </location>
</feature>
<dbReference type="Proteomes" id="UP000235116">
    <property type="component" value="Chromosome"/>
</dbReference>
<evidence type="ECO:0000313" key="7">
    <source>
        <dbReference type="Proteomes" id="UP000235116"/>
    </source>
</evidence>
<evidence type="ECO:0000256" key="2">
    <source>
        <dbReference type="ARBA" id="ARBA00022963"/>
    </source>
</evidence>
<feature type="active site" description="Proton acceptor" evidence="4">
    <location>
        <position position="212"/>
    </location>
</feature>
<dbReference type="PANTHER" id="PTHR14226:SF57">
    <property type="entry name" value="BLR7027 PROTEIN"/>
    <property type="match status" value="1"/>
</dbReference>
<dbReference type="PANTHER" id="PTHR14226">
    <property type="entry name" value="NEUROPATHY TARGET ESTERASE/SWISS CHEESE D.MELANOGASTER"/>
    <property type="match status" value="1"/>
</dbReference>
<keyword evidence="3 4" id="KW-0443">Lipid metabolism</keyword>
<evidence type="ECO:0000256" key="1">
    <source>
        <dbReference type="ARBA" id="ARBA00022801"/>
    </source>
</evidence>
<dbReference type="Pfam" id="PF01734">
    <property type="entry name" value="Patatin"/>
    <property type="match status" value="1"/>
</dbReference>
<dbReference type="Gene3D" id="3.40.1090.10">
    <property type="entry name" value="Cytosolic phospholipase A2 catalytic domain"/>
    <property type="match status" value="1"/>
</dbReference>
<evidence type="ECO:0000259" key="5">
    <source>
        <dbReference type="PROSITE" id="PS51635"/>
    </source>
</evidence>
<feature type="short sequence motif" description="DGA/G" evidence="4">
    <location>
        <begin position="212"/>
        <end position="214"/>
    </location>
</feature>
<evidence type="ECO:0000256" key="4">
    <source>
        <dbReference type="PROSITE-ProRule" id="PRU01161"/>
    </source>
</evidence>
<evidence type="ECO:0000256" key="3">
    <source>
        <dbReference type="ARBA" id="ARBA00023098"/>
    </source>
</evidence>
<dbReference type="OrthoDB" id="9798773at2"/>
<dbReference type="KEGG" id="kak:Kalk_07235"/>
<name>A0A2K9LL59_9GAMM</name>
<dbReference type="EMBL" id="CP022684">
    <property type="protein sequence ID" value="AUM12215.1"/>
    <property type="molecule type" value="Genomic_DNA"/>
</dbReference>
<accession>A0A2K9LL59</accession>
<dbReference type="InterPro" id="IPR002641">
    <property type="entry name" value="PNPLA_dom"/>
</dbReference>
<feature type="domain" description="PNPLA" evidence="5">
    <location>
        <begin position="15"/>
        <end position="225"/>
    </location>
</feature>
<organism evidence="6 7">
    <name type="scientific">Ketobacter alkanivorans</name>
    <dbReference type="NCBI Taxonomy" id="1917421"/>
    <lineage>
        <taxon>Bacteria</taxon>
        <taxon>Pseudomonadati</taxon>
        <taxon>Pseudomonadota</taxon>
        <taxon>Gammaproteobacteria</taxon>
        <taxon>Pseudomonadales</taxon>
        <taxon>Ketobacteraceae</taxon>
        <taxon>Ketobacter</taxon>
    </lineage>
</organism>
<dbReference type="PROSITE" id="PS51635">
    <property type="entry name" value="PNPLA"/>
    <property type="match status" value="1"/>
</dbReference>
<comment type="caution">
    <text evidence="4">Lacks conserved residue(s) required for the propagation of feature annotation.</text>
</comment>
<dbReference type="RefSeq" id="WP_101893551.1">
    <property type="nucleotide sequence ID" value="NZ_CP022684.1"/>
</dbReference>
<feature type="short sequence motif" description="GXSXG" evidence="4">
    <location>
        <begin position="51"/>
        <end position="55"/>
    </location>
</feature>
<reference evidence="7" key="1">
    <citation type="submission" date="2017-08" db="EMBL/GenBank/DDBJ databases">
        <title>Direct submision.</title>
        <authorList>
            <person name="Kim S.-J."/>
            <person name="Rhee S.-K."/>
        </authorList>
    </citation>
    <scope>NUCLEOTIDE SEQUENCE [LARGE SCALE GENOMIC DNA]</scope>
    <source>
        <strain evidence="7">GI5</strain>
    </source>
</reference>
<dbReference type="GO" id="GO:0016787">
    <property type="term" value="F:hydrolase activity"/>
    <property type="evidence" value="ECO:0007669"/>
    <property type="project" value="UniProtKB-UniRule"/>
</dbReference>
<dbReference type="GO" id="GO:0016042">
    <property type="term" value="P:lipid catabolic process"/>
    <property type="evidence" value="ECO:0007669"/>
    <property type="project" value="UniProtKB-UniRule"/>
</dbReference>